<organism evidence="2 3">
    <name type="scientific">Pseudoneurospora amorphoporcata</name>
    <dbReference type="NCBI Taxonomy" id="241081"/>
    <lineage>
        <taxon>Eukaryota</taxon>
        <taxon>Fungi</taxon>
        <taxon>Dikarya</taxon>
        <taxon>Ascomycota</taxon>
        <taxon>Pezizomycotina</taxon>
        <taxon>Sordariomycetes</taxon>
        <taxon>Sordariomycetidae</taxon>
        <taxon>Sordariales</taxon>
        <taxon>Sordariaceae</taxon>
        <taxon>Pseudoneurospora</taxon>
    </lineage>
</organism>
<evidence type="ECO:0000313" key="2">
    <source>
        <dbReference type="EMBL" id="KAK3955458.1"/>
    </source>
</evidence>
<feature type="chain" id="PRO_5042933871" description="Secreted protein" evidence="1">
    <location>
        <begin position="23"/>
        <end position="70"/>
    </location>
</feature>
<reference evidence="2" key="2">
    <citation type="submission" date="2023-06" db="EMBL/GenBank/DDBJ databases">
        <authorList>
            <consortium name="Lawrence Berkeley National Laboratory"/>
            <person name="Mondo S.J."/>
            <person name="Hensen N."/>
            <person name="Bonometti L."/>
            <person name="Westerberg I."/>
            <person name="Brannstrom I.O."/>
            <person name="Guillou S."/>
            <person name="Cros-Aarteil S."/>
            <person name="Calhoun S."/>
            <person name="Haridas S."/>
            <person name="Kuo A."/>
            <person name="Pangilinan J."/>
            <person name="Riley R."/>
            <person name="Labutti K."/>
            <person name="Andreopoulos B."/>
            <person name="Lipzen A."/>
            <person name="Chen C."/>
            <person name="Yanf M."/>
            <person name="Daum C."/>
            <person name="Ng V."/>
            <person name="Clum A."/>
            <person name="Steindorff A."/>
            <person name="Ohm R."/>
            <person name="Martin F."/>
            <person name="Silar P."/>
            <person name="Natvig D."/>
            <person name="Lalanne C."/>
            <person name="Gautier V."/>
            <person name="Ament-Velasquez S.L."/>
            <person name="Kruys A."/>
            <person name="Hutchinson M.I."/>
            <person name="Powell A.J."/>
            <person name="Barry K."/>
            <person name="Miller A.N."/>
            <person name="Grigoriev I.V."/>
            <person name="Debuchy R."/>
            <person name="Gladieux P."/>
            <person name="Thoren M.H."/>
            <person name="Johannesson H."/>
        </authorList>
    </citation>
    <scope>NUCLEOTIDE SEQUENCE</scope>
    <source>
        <strain evidence="2">CBS 626.80</strain>
    </source>
</reference>
<dbReference type="PROSITE" id="PS51257">
    <property type="entry name" value="PROKAR_LIPOPROTEIN"/>
    <property type="match status" value="1"/>
</dbReference>
<comment type="caution">
    <text evidence="2">The sequence shown here is derived from an EMBL/GenBank/DDBJ whole genome shotgun (WGS) entry which is preliminary data.</text>
</comment>
<evidence type="ECO:0000313" key="3">
    <source>
        <dbReference type="Proteomes" id="UP001303222"/>
    </source>
</evidence>
<evidence type="ECO:0000256" key="1">
    <source>
        <dbReference type="SAM" id="SignalP"/>
    </source>
</evidence>
<reference evidence="2" key="1">
    <citation type="journal article" date="2023" name="Mol. Phylogenet. Evol.">
        <title>Genome-scale phylogeny and comparative genomics of the fungal order Sordariales.</title>
        <authorList>
            <person name="Hensen N."/>
            <person name="Bonometti L."/>
            <person name="Westerberg I."/>
            <person name="Brannstrom I.O."/>
            <person name="Guillou S."/>
            <person name="Cros-Aarteil S."/>
            <person name="Calhoun S."/>
            <person name="Haridas S."/>
            <person name="Kuo A."/>
            <person name="Mondo S."/>
            <person name="Pangilinan J."/>
            <person name="Riley R."/>
            <person name="LaButti K."/>
            <person name="Andreopoulos B."/>
            <person name="Lipzen A."/>
            <person name="Chen C."/>
            <person name="Yan M."/>
            <person name="Daum C."/>
            <person name="Ng V."/>
            <person name="Clum A."/>
            <person name="Steindorff A."/>
            <person name="Ohm R.A."/>
            <person name="Martin F."/>
            <person name="Silar P."/>
            <person name="Natvig D.O."/>
            <person name="Lalanne C."/>
            <person name="Gautier V."/>
            <person name="Ament-Velasquez S.L."/>
            <person name="Kruys A."/>
            <person name="Hutchinson M.I."/>
            <person name="Powell A.J."/>
            <person name="Barry K."/>
            <person name="Miller A.N."/>
            <person name="Grigoriev I.V."/>
            <person name="Debuchy R."/>
            <person name="Gladieux P."/>
            <person name="Hiltunen Thoren M."/>
            <person name="Johannesson H."/>
        </authorList>
    </citation>
    <scope>NUCLEOTIDE SEQUENCE</scope>
    <source>
        <strain evidence="2">CBS 626.80</strain>
    </source>
</reference>
<sequence length="70" mass="7697">MFHLRPSAHWICIFFISLSCCASHLSLCLFAASQMSWTPKPTHHPGELGRHSSASVPLAVLLIPESDLLV</sequence>
<gene>
    <name evidence="2" type="ORF">QBC32DRAFT_333566</name>
</gene>
<evidence type="ECO:0008006" key="4">
    <source>
        <dbReference type="Google" id="ProtNLM"/>
    </source>
</evidence>
<keyword evidence="3" id="KW-1185">Reference proteome</keyword>
<accession>A0AAN6SJC9</accession>
<name>A0AAN6SJC9_9PEZI</name>
<dbReference type="Proteomes" id="UP001303222">
    <property type="component" value="Unassembled WGS sequence"/>
</dbReference>
<protein>
    <recommendedName>
        <fullName evidence="4">Secreted protein</fullName>
    </recommendedName>
</protein>
<keyword evidence="1" id="KW-0732">Signal</keyword>
<dbReference type="AlphaFoldDB" id="A0AAN6SJC9"/>
<proteinExistence type="predicted"/>
<feature type="signal peptide" evidence="1">
    <location>
        <begin position="1"/>
        <end position="22"/>
    </location>
</feature>
<dbReference type="EMBL" id="MU859076">
    <property type="protein sequence ID" value="KAK3955458.1"/>
    <property type="molecule type" value="Genomic_DNA"/>
</dbReference>